<dbReference type="InterPro" id="IPR045063">
    <property type="entry name" value="Dynamin_N"/>
</dbReference>
<dbReference type="EMBL" id="JAWWNJ010000065">
    <property type="protein sequence ID" value="KAK7012518.1"/>
    <property type="molecule type" value="Genomic_DNA"/>
</dbReference>
<dbReference type="Gene3D" id="3.40.50.300">
    <property type="entry name" value="P-loop containing nucleotide triphosphate hydrolases"/>
    <property type="match status" value="1"/>
</dbReference>
<dbReference type="PANTHER" id="PTHR36681">
    <property type="entry name" value="NUCLEAR GTPASE, GERMINAL CENTER-ASSOCIATED, TANDEM DUPLICATE 3"/>
    <property type="match status" value="1"/>
</dbReference>
<keyword evidence="3" id="KW-1185">Reference proteome</keyword>
<dbReference type="PANTHER" id="PTHR36681:SF3">
    <property type="entry name" value="NUCLEAR GTPASE, GERMINAL CENTER-ASSOCIATED, TANDEM DUPLICATE 3"/>
    <property type="match status" value="1"/>
</dbReference>
<name>A0AAW0AKF8_9AGAR</name>
<dbReference type="AlphaFoldDB" id="A0AAW0AKF8"/>
<comment type="caution">
    <text evidence="2">The sequence shown here is derived from an EMBL/GenBank/DDBJ whole genome shotgun (WGS) entry which is preliminary data.</text>
</comment>
<organism evidence="2 3">
    <name type="scientific">Favolaschia claudopus</name>
    <dbReference type="NCBI Taxonomy" id="2862362"/>
    <lineage>
        <taxon>Eukaryota</taxon>
        <taxon>Fungi</taxon>
        <taxon>Dikarya</taxon>
        <taxon>Basidiomycota</taxon>
        <taxon>Agaricomycotina</taxon>
        <taxon>Agaricomycetes</taxon>
        <taxon>Agaricomycetidae</taxon>
        <taxon>Agaricales</taxon>
        <taxon>Marasmiineae</taxon>
        <taxon>Mycenaceae</taxon>
        <taxon>Favolaschia</taxon>
    </lineage>
</organism>
<proteinExistence type="predicted"/>
<accession>A0AAW0AKF8</accession>
<dbReference type="InterPro" id="IPR027417">
    <property type="entry name" value="P-loop_NTPase"/>
</dbReference>
<reference evidence="2 3" key="1">
    <citation type="journal article" date="2024" name="J Genomics">
        <title>Draft genome sequencing and assembly of Favolaschia claudopus CIRM-BRFM 2984 isolated from oak limbs.</title>
        <authorList>
            <person name="Navarro D."/>
            <person name="Drula E."/>
            <person name="Chaduli D."/>
            <person name="Cazenave R."/>
            <person name="Ahrendt S."/>
            <person name="Wang J."/>
            <person name="Lipzen A."/>
            <person name="Daum C."/>
            <person name="Barry K."/>
            <person name="Grigoriev I.V."/>
            <person name="Favel A."/>
            <person name="Rosso M.N."/>
            <person name="Martin F."/>
        </authorList>
    </citation>
    <scope>NUCLEOTIDE SEQUENCE [LARGE SCALE GENOMIC DNA]</scope>
    <source>
        <strain evidence="2 3">CIRM-BRFM 2984</strain>
    </source>
</reference>
<dbReference type="Pfam" id="PF00350">
    <property type="entry name" value="Dynamin_N"/>
    <property type="match status" value="1"/>
</dbReference>
<sequence length="763" mass="85067">MSSSRSSSPLSSIASINDEVNESVEDTELKEAFHLVSDVVERLKIVENVAPERQHDMHDTIQLLGDGALQANHKVAVSGKSTLLNAVLGCSLLSVSDMGAACTSVVTEVSYGAGPHVLATVVYKTRQQWELDLKLLLADVQDAGDSADNDVLYARQNLRQVETVDWCAPSLLGTLLDDEAVKSKLDTTTTVSSDAKEMGQQLQLLWQDYLWPLVEIVKINGPFPVLRTGITLVDLPGHGDADVVRNQVADRYMQDANTVLLVSAVQRAIDDDGIQGYLKKYLSQMIVDGRFRENSVVLVLTQNDVVGNNDFITSNKDEEIKKNQGAIQKLEKQIQRRNERQDPKVPQLRERLSSLQAARKALVFERQGDLAERRIVSVTKALQQKCQALYAEISQLPGARDSPCVPIFCVGSSDYLFFLGLQNNQVESRVFSSKDATRIPELHDHLVRVGSQHTVQRAIDLLSLTYRLLTRGPSIPEGQTRYQQEILDLENFCIGRVHSLVDSVNDVLTKILGEANAAIDEARGQSPYVFQTIAQQCKWNQYLALMRRHGEFGSINLNVRLTAAVAESASLRTRWHSGFNEEIPALMSECAKDLQTRVLLTVRKLAEKVQKPLDKFSQSLDTSVERLFTRVETLVTVQQRQSSRIWAPAIKRALAPQYASVADTSPGHKRFDRMKANEVFLEQSAQTIFQTLKTDIQTSFASCIHLARSELLVGLHQTLPDVPLFLTGEPNLDGPSVFARILEEKEEMIFETMDILKARVTVQ</sequence>
<gene>
    <name evidence="2" type="ORF">R3P38DRAFT_3019561</name>
</gene>
<dbReference type="SUPFAM" id="SSF52540">
    <property type="entry name" value="P-loop containing nucleoside triphosphate hydrolases"/>
    <property type="match status" value="1"/>
</dbReference>
<feature type="domain" description="Dynamin N-terminal" evidence="1">
    <location>
        <begin position="78"/>
        <end position="270"/>
    </location>
</feature>
<evidence type="ECO:0000313" key="2">
    <source>
        <dbReference type="EMBL" id="KAK7012518.1"/>
    </source>
</evidence>
<dbReference type="Proteomes" id="UP001362999">
    <property type="component" value="Unassembled WGS sequence"/>
</dbReference>
<protein>
    <recommendedName>
        <fullName evidence="1">Dynamin N-terminal domain-containing protein</fullName>
    </recommendedName>
</protein>
<evidence type="ECO:0000259" key="1">
    <source>
        <dbReference type="Pfam" id="PF00350"/>
    </source>
</evidence>
<evidence type="ECO:0000313" key="3">
    <source>
        <dbReference type="Proteomes" id="UP001362999"/>
    </source>
</evidence>